<dbReference type="RefSeq" id="WP_317995073.1">
    <property type="nucleotide sequence ID" value="NZ_AP025523.1"/>
</dbReference>
<name>A0AAN2CB13_UNVUL</name>
<gene>
    <name evidence="3" type="ORF">WPS_27590</name>
</gene>
<dbReference type="Proteomes" id="UP001317532">
    <property type="component" value="Chromosome"/>
</dbReference>
<dbReference type="Gene3D" id="1.10.530.10">
    <property type="match status" value="1"/>
</dbReference>
<sequence length="289" mass="30732">MLSLTGRLRVSAAAVAVVLPVAAGICAAASPRDEILVSRYATVLAEQNTRLTAPAGRELAQRVLLLTSYYRIDPRLLVALVTTESSWHSHAVSPSGAIGFGQLMPGTAATLDVDALEPYENLDGTARYLRRMLNRYAGRDQRTQMRLAIASYNAGPAAVARYHGVPPYRETQRYVQTVMQRWERLVALVGAPAPGAAPPAASNAIRVAHTLRRAHGALAAVSQAYRSPYLDALDPNSVPLAATPPPVRLERSHSFVARLFGLRHRAADAAPAAAPPAAPALSATTRSPG</sequence>
<dbReference type="InterPro" id="IPR023346">
    <property type="entry name" value="Lysozyme-like_dom_sf"/>
</dbReference>
<dbReference type="CDD" id="cd00254">
    <property type="entry name" value="LT-like"/>
    <property type="match status" value="1"/>
</dbReference>
<dbReference type="PANTHER" id="PTHR37423">
    <property type="entry name" value="SOLUBLE LYTIC MUREIN TRANSGLYCOSYLASE-RELATED"/>
    <property type="match status" value="1"/>
</dbReference>
<feature type="domain" description="Transglycosylase SLT" evidence="2">
    <location>
        <begin position="69"/>
        <end position="164"/>
    </location>
</feature>
<dbReference type="SUPFAM" id="SSF53955">
    <property type="entry name" value="Lysozyme-like"/>
    <property type="match status" value="1"/>
</dbReference>
<keyword evidence="1" id="KW-0732">Signal</keyword>
<evidence type="ECO:0000313" key="3">
    <source>
        <dbReference type="EMBL" id="BDE07483.1"/>
    </source>
</evidence>
<dbReference type="EMBL" id="AP025523">
    <property type="protein sequence ID" value="BDE07483.1"/>
    <property type="molecule type" value="Genomic_DNA"/>
</dbReference>
<accession>A0AAN2CB13</accession>
<dbReference type="KEGG" id="vab:WPS_27590"/>
<proteinExistence type="predicted"/>
<feature type="chain" id="PRO_5042835380" description="Transglycosylase SLT domain-containing protein" evidence="1">
    <location>
        <begin position="24"/>
        <end position="289"/>
    </location>
</feature>
<organism evidence="3 4">
    <name type="scientific">Vulcanimicrobium alpinum</name>
    <dbReference type="NCBI Taxonomy" id="3016050"/>
    <lineage>
        <taxon>Bacteria</taxon>
        <taxon>Bacillati</taxon>
        <taxon>Vulcanimicrobiota</taxon>
        <taxon>Vulcanimicrobiia</taxon>
        <taxon>Vulcanimicrobiales</taxon>
        <taxon>Vulcanimicrobiaceae</taxon>
        <taxon>Vulcanimicrobium</taxon>
    </lineage>
</organism>
<dbReference type="InterPro" id="IPR008258">
    <property type="entry name" value="Transglycosylase_SLT_dom_1"/>
</dbReference>
<feature type="signal peptide" evidence="1">
    <location>
        <begin position="1"/>
        <end position="23"/>
    </location>
</feature>
<dbReference type="AlphaFoldDB" id="A0AAN2CB13"/>
<reference evidence="3 4" key="1">
    <citation type="journal article" date="2022" name="ISME Commun">
        <title>Vulcanimicrobium alpinus gen. nov. sp. nov., the first cultivated representative of the candidate phylum 'Eremiobacterota', is a metabolically versatile aerobic anoxygenic phototroph.</title>
        <authorList>
            <person name="Yabe S."/>
            <person name="Muto K."/>
            <person name="Abe K."/>
            <person name="Yokota A."/>
            <person name="Staudigel H."/>
            <person name="Tebo B.M."/>
        </authorList>
    </citation>
    <scope>NUCLEOTIDE SEQUENCE [LARGE SCALE GENOMIC DNA]</scope>
    <source>
        <strain evidence="3 4">WC8-2</strain>
    </source>
</reference>
<keyword evidence="4" id="KW-1185">Reference proteome</keyword>
<dbReference type="PANTHER" id="PTHR37423:SF2">
    <property type="entry name" value="MEMBRANE-BOUND LYTIC MUREIN TRANSGLYCOSYLASE C"/>
    <property type="match status" value="1"/>
</dbReference>
<evidence type="ECO:0000256" key="1">
    <source>
        <dbReference type="SAM" id="SignalP"/>
    </source>
</evidence>
<dbReference type="Pfam" id="PF01464">
    <property type="entry name" value="SLT"/>
    <property type="match status" value="1"/>
</dbReference>
<evidence type="ECO:0000313" key="4">
    <source>
        <dbReference type="Proteomes" id="UP001317532"/>
    </source>
</evidence>
<evidence type="ECO:0000259" key="2">
    <source>
        <dbReference type="Pfam" id="PF01464"/>
    </source>
</evidence>
<protein>
    <recommendedName>
        <fullName evidence="2">Transglycosylase SLT domain-containing protein</fullName>
    </recommendedName>
</protein>